<dbReference type="Pfam" id="PF02397">
    <property type="entry name" value="Bac_transf"/>
    <property type="match status" value="1"/>
</dbReference>
<evidence type="ECO:0000256" key="2">
    <source>
        <dbReference type="SAM" id="Phobius"/>
    </source>
</evidence>
<dbReference type="RefSeq" id="WP_124013387.1">
    <property type="nucleotide sequence ID" value="NZ_CP034073.1"/>
</dbReference>
<evidence type="ECO:0000313" key="4">
    <source>
        <dbReference type="EMBL" id="AZG35697.1"/>
    </source>
</evidence>
<dbReference type="OrthoDB" id="9808602at2"/>
<dbReference type="InterPro" id="IPR004629">
    <property type="entry name" value="WecG_TagA_CpsF"/>
</dbReference>
<evidence type="ECO:0000259" key="3">
    <source>
        <dbReference type="Pfam" id="PF02397"/>
    </source>
</evidence>
<dbReference type="CDD" id="cd06533">
    <property type="entry name" value="Glyco_transf_WecG_TagA"/>
    <property type="match status" value="1"/>
</dbReference>
<dbReference type="InterPro" id="IPR003362">
    <property type="entry name" value="Bact_transf"/>
</dbReference>
<dbReference type="Proteomes" id="UP000278855">
    <property type="component" value="Unassembled WGS sequence"/>
</dbReference>
<feature type="domain" description="Bacterial sugar transferase" evidence="3">
    <location>
        <begin position="463"/>
        <end position="651"/>
    </location>
</feature>
<feature type="transmembrane region" description="Helical" evidence="2">
    <location>
        <begin position="12"/>
        <end position="33"/>
    </location>
</feature>
<keyword evidence="6" id="KW-1185">Reference proteome</keyword>
<dbReference type="Proteomes" id="UP000273778">
    <property type="component" value="Chromosome"/>
</dbReference>
<keyword evidence="2" id="KW-0472">Membrane</keyword>
<dbReference type="EMBL" id="CP034073">
    <property type="protein sequence ID" value="AZG35697.1"/>
    <property type="molecule type" value="Genomic_DNA"/>
</dbReference>
<reference evidence="4 6" key="1">
    <citation type="submission" date="2018-11" db="EMBL/GenBank/DDBJ databases">
        <title>Shewanella sp. M2.</title>
        <authorList>
            <person name="Hwang Y.J."/>
            <person name="Hwang C.Y."/>
        </authorList>
    </citation>
    <scope>NUCLEOTIDE SEQUENCE [LARGE SCALE GENOMIC DNA]</scope>
    <source>
        <strain evidence="4 6">M2</strain>
    </source>
</reference>
<sequence>MRTHIKNISWSVRIVESIISLILLLLVSPLLLLKACYLKYQHAQAIEVVYLHSGNEKPIALLQFIQPQWSYWLGLINVIKGELGFVGCQYQYEVLEYQDYIVRPGLMSFSQMHSRMGIAYDKFTIDPKLNASVSRYILTTLRYLIGYTLSSKMVCTSQTHFTLLKVAISNVTMKQAIDSLLTSGRSRNCDAFAFVNTDCMNIAHTNIEYRQVLNQTKQVFADGSGLRLACKYNHIVLKDNVNGTDMFPRLCEQAAKNGTSIYFLGAKPGVAEKAAANMTKRYPQLRIAGIQDGYFKAHQTEDIIKHINQSDSGILLVAMGAPTQEMWIANHQHQLNVGAAVGVGGLFDFYADAVTRAPLALRQMGMEWTWRLMQEPKRMWRRYIIGNPLFVLRVLIDLIAQRLLAHKSANKATLQFASTPSQNANPLVATSINVNLLDATTQRKSWGKQRWFFSKIKLNQISKRLLDISASASLLLMLSPLLLLTACAIRLESKGNVFFSQTRAGQDNQPFTMFKFRSMFTDAEARLGKLTAQNDMQGGVLFKMKSDPRITHIGAWIRKLSIDELPQLWNVFKGDMSLVGPRPALPSEVNQYQLSDRRRLMVKPGITCIWQVSGRSHIPFDKQVELDVDYIYQQSLIKDIKLLFKTIPAVIFARGAY</sequence>
<evidence type="ECO:0000313" key="5">
    <source>
        <dbReference type="EMBL" id="RPA30380.1"/>
    </source>
</evidence>
<name>A0A3N4E845_9GAMM</name>
<keyword evidence="2" id="KW-0812">Transmembrane</keyword>
<dbReference type="EMBL" id="RKKB01000007">
    <property type="protein sequence ID" value="RPA30380.1"/>
    <property type="molecule type" value="Genomic_DNA"/>
</dbReference>
<reference evidence="7" key="2">
    <citation type="submission" date="2018-11" db="EMBL/GenBank/DDBJ databases">
        <title>Shewanella sp. R106.</title>
        <authorList>
            <person name="Hwang Y.J."/>
            <person name="Hwang C.Y."/>
        </authorList>
    </citation>
    <scope>NUCLEOTIDE SEQUENCE [LARGE SCALE GENOMIC DNA]</scope>
    <source>
        <strain evidence="7">R106</strain>
    </source>
</reference>
<dbReference type="PANTHER" id="PTHR30576:SF10">
    <property type="entry name" value="SLL5057 PROTEIN"/>
    <property type="match status" value="1"/>
</dbReference>
<dbReference type="NCBIfam" id="TIGR00696">
    <property type="entry name" value="wecG_tagA_cpsF"/>
    <property type="match status" value="1"/>
</dbReference>
<evidence type="ECO:0000256" key="1">
    <source>
        <dbReference type="ARBA" id="ARBA00006464"/>
    </source>
</evidence>
<dbReference type="KEGG" id="spsr:EGC80_12910"/>
<dbReference type="Pfam" id="PF03808">
    <property type="entry name" value="Glyco_tran_WecG"/>
    <property type="match status" value="1"/>
</dbReference>
<comment type="similarity">
    <text evidence="1">Belongs to the bacterial sugar transferase family.</text>
</comment>
<reference evidence="5" key="3">
    <citation type="submission" date="2018-11" db="EMBL/GenBank/DDBJ databases">
        <authorList>
            <person name="Hwang Y.J."/>
            <person name="Hwang C.Y."/>
        </authorList>
    </citation>
    <scope>NUCLEOTIDE SEQUENCE</scope>
    <source>
        <strain evidence="5">R106</strain>
    </source>
</reference>
<accession>A0A3N4E845</accession>
<organism evidence="5 7">
    <name type="scientific">Shewanella psychromarinicola</name>
    <dbReference type="NCBI Taxonomy" id="2487742"/>
    <lineage>
        <taxon>Bacteria</taxon>
        <taxon>Pseudomonadati</taxon>
        <taxon>Pseudomonadota</taxon>
        <taxon>Gammaproteobacteria</taxon>
        <taxon>Alteromonadales</taxon>
        <taxon>Shewanellaceae</taxon>
        <taxon>Shewanella</taxon>
    </lineage>
</organism>
<keyword evidence="5" id="KW-0808">Transferase</keyword>
<evidence type="ECO:0000313" key="6">
    <source>
        <dbReference type="Proteomes" id="UP000273778"/>
    </source>
</evidence>
<dbReference type="PANTHER" id="PTHR30576">
    <property type="entry name" value="COLANIC BIOSYNTHESIS UDP-GLUCOSE LIPID CARRIER TRANSFERASE"/>
    <property type="match status" value="1"/>
</dbReference>
<dbReference type="AlphaFoldDB" id="A0A3N4E845"/>
<proteinExistence type="inferred from homology"/>
<gene>
    <name evidence="5" type="ORF">EGC77_15100</name>
    <name evidence="4" type="ORF">EGC80_12910</name>
</gene>
<keyword evidence="2" id="KW-1133">Transmembrane helix</keyword>
<evidence type="ECO:0000313" key="7">
    <source>
        <dbReference type="Proteomes" id="UP000278855"/>
    </source>
</evidence>
<protein>
    <submittedName>
        <fullName evidence="5">WecB/TagA/CpsF family glycosyltransferase</fullName>
    </submittedName>
</protein>
<dbReference type="GO" id="GO:0016780">
    <property type="term" value="F:phosphotransferase activity, for other substituted phosphate groups"/>
    <property type="evidence" value="ECO:0007669"/>
    <property type="project" value="TreeGrafter"/>
</dbReference>